<dbReference type="EMBL" id="JANPWB010000015">
    <property type="protein sequence ID" value="KAJ1093309.1"/>
    <property type="molecule type" value="Genomic_DNA"/>
</dbReference>
<protein>
    <submittedName>
        <fullName evidence="1">Uncharacterized protein</fullName>
    </submittedName>
</protein>
<organism evidence="1 2">
    <name type="scientific">Pleurodeles waltl</name>
    <name type="common">Iberian ribbed newt</name>
    <dbReference type="NCBI Taxonomy" id="8319"/>
    <lineage>
        <taxon>Eukaryota</taxon>
        <taxon>Metazoa</taxon>
        <taxon>Chordata</taxon>
        <taxon>Craniata</taxon>
        <taxon>Vertebrata</taxon>
        <taxon>Euteleostomi</taxon>
        <taxon>Amphibia</taxon>
        <taxon>Batrachia</taxon>
        <taxon>Caudata</taxon>
        <taxon>Salamandroidea</taxon>
        <taxon>Salamandridae</taxon>
        <taxon>Pleurodelinae</taxon>
        <taxon>Pleurodeles</taxon>
    </lineage>
</organism>
<proteinExistence type="predicted"/>
<accession>A0AAV7LQS6</accession>
<name>A0AAV7LQS6_PLEWA</name>
<gene>
    <name evidence="1" type="ORF">NDU88_006414</name>
</gene>
<evidence type="ECO:0000313" key="1">
    <source>
        <dbReference type="EMBL" id="KAJ1093309.1"/>
    </source>
</evidence>
<comment type="caution">
    <text evidence="1">The sequence shown here is derived from an EMBL/GenBank/DDBJ whole genome shotgun (WGS) entry which is preliminary data.</text>
</comment>
<evidence type="ECO:0000313" key="2">
    <source>
        <dbReference type="Proteomes" id="UP001066276"/>
    </source>
</evidence>
<sequence length="107" mass="11211">MNPLGGELWSVATGAQEETGAGARVLVSPVTVRRCCAAELRRGDASCAAPLIGGEGALLRAEERQVRLGPAGRGSGVLRSARAVEAESCPGRPRNRRWACGTQTFHQ</sequence>
<dbReference type="AlphaFoldDB" id="A0AAV7LQS6"/>
<keyword evidence="2" id="KW-1185">Reference proteome</keyword>
<dbReference type="Proteomes" id="UP001066276">
    <property type="component" value="Chromosome 11"/>
</dbReference>
<reference evidence="1" key="1">
    <citation type="journal article" date="2022" name="bioRxiv">
        <title>Sequencing and chromosome-scale assembly of the giantPleurodeles waltlgenome.</title>
        <authorList>
            <person name="Brown T."/>
            <person name="Elewa A."/>
            <person name="Iarovenko S."/>
            <person name="Subramanian E."/>
            <person name="Araus A.J."/>
            <person name="Petzold A."/>
            <person name="Susuki M."/>
            <person name="Suzuki K.-i.T."/>
            <person name="Hayashi T."/>
            <person name="Toyoda A."/>
            <person name="Oliveira C."/>
            <person name="Osipova E."/>
            <person name="Leigh N.D."/>
            <person name="Simon A."/>
            <person name="Yun M.H."/>
        </authorList>
    </citation>
    <scope>NUCLEOTIDE SEQUENCE</scope>
    <source>
        <strain evidence="1">20211129_DDA</strain>
        <tissue evidence="1">Liver</tissue>
    </source>
</reference>